<reference evidence="2" key="1">
    <citation type="submission" date="2020-09" db="EMBL/GenBank/DDBJ databases">
        <title>New species isolated from human feces.</title>
        <authorList>
            <person name="Kitahara M."/>
            <person name="Shigeno Y."/>
            <person name="Shime M."/>
            <person name="Matsumoto Y."/>
            <person name="Nakamura S."/>
            <person name="Motooka D."/>
            <person name="Fukuoka S."/>
            <person name="Nishikawa H."/>
            <person name="Benno Y."/>
        </authorList>
    </citation>
    <scope>NUCLEOTIDE SEQUENCE</scope>
    <source>
        <strain evidence="2">MM50</strain>
    </source>
</reference>
<name>A0A810Q851_9FIRM</name>
<dbReference type="Proteomes" id="UP000681035">
    <property type="component" value="Chromosome"/>
</dbReference>
<accession>A0A810Q851</accession>
<dbReference type="Pfam" id="PF11823">
    <property type="entry name" value="Se_S_carrier"/>
    <property type="match status" value="1"/>
</dbReference>
<dbReference type="InterPro" id="IPR021778">
    <property type="entry name" value="Se/S_carrier-like"/>
</dbReference>
<keyword evidence="3" id="KW-1185">Reference proteome</keyword>
<sequence length="76" mass="8624">MIEKKRWLLITFHTTSEAMAMEQRCQEAGLAGRLIPVPRTITADCGLAWRAELSLRPQLEALTQSMDVAGYYELEL</sequence>
<evidence type="ECO:0000313" key="3">
    <source>
        <dbReference type="Proteomes" id="UP000681035"/>
    </source>
</evidence>
<dbReference type="EMBL" id="AP023418">
    <property type="protein sequence ID" value="BCK80773.1"/>
    <property type="molecule type" value="Genomic_DNA"/>
</dbReference>
<gene>
    <name evidence="2" type="ORF">MM50RIKEN_05360</name>
</gene>
<dbReference type="RefSeq" id="WP_021858333.1">
    <property type="nucleotide sequence ID" value="NZ_AP023418.1"/>
</dbReference>
<dbReference type="AlphaFoldDB" id="A0A810Q851"/>
<protein>
    <recommendedName>
        <fullName evidence="1">Putative Se/S carrier protein-like domain-containing protein</fullName>
    </recommendedName>
</protein>
<evidence type="ECO:0000259" key="1">
    <source>
        <dbReference type="Pfam" id="PF11823"/>
    </source>
</evidence>
<feature type="domain" description="Putative Se/S carrier protein-like" evidence="1">
    <location>
        <begin position="9"/>
        <end position="65"/>
    </location>
</feature>
<evidence type="ECO:0000313" key="2">
    <source>
        <dbReference type="EMBL" id="BCK80773.1"/>
    </source>
</evidence>
<proteinExistence type="predicted"/>
<dbReference type="KEGG" id="vcop:MM50RIKEN_05360"/>
<organism evidence="2 3">
    <name type="scientific">Vescimonas coprocola</name>
    <dbReference type="NCBI Taxonomy" id="2714355"/>
    <lineage>
        <taxon>Bacteria</taxon>
        <taxon>Bacillati</taxon>
        <taxon>Bacillota</taxon>
        <taxon>Clostridia</taxon>
        <taxon>Eubacteriales</taxon>
        <taxon>Oscillospiraceae</taxon>
        <taxon>Vescimonas</taxon>
    </lineage>
</organism>